<dbReference type="EMBL" id="GBRH01228153">
    <property type="protein sequence ID" value="JAD69742.1"/>
    <property type="molecule type" value="Transcribed_RNA"/>
</dbReference>
<protein>
    <submittedName>
        <fullName evidence="2">Uncharacterized protein</fullName>
    </submittedName>
</protein>
<evidence type="ECO:0000313" key="2">
    <source>
        <dbReference type="EMBL" id="JAD69742.1"/>
    </source>
</evidence>
<sequence length="33" mass="3171">MSGVKPAASKWVASAPAARSLATEPSSPDSAAA</sequence>
<evidence type="ECO:0000256" key="1">
    <source>
        <dbReference type="SAM" id="MobiDB-lite"/>
    </source>
</evidence>
<feature type="region of interest" description="Disordered" evidence="1">
    <location>
        <begin position="1"/>
        <end position="33"/>
    </location>
</feature>
<name>A0A0A9CE04_ARUDO</name>
<reference evidence="2" key="2">
    <citation type="journal article" date="2015" name="Data Brief">
        <title>Shoot transcriptome of the giant reed, Arundo donax.</title>
        <authorList>
            <person name="Barrero R.A."/>
            <person name="Guerrero F.D."/>
            <person name="Moolhuijzen P."/>
            <person name="Goolsby J.A."/>
            <person name="Tidwell J."/>
            <person name="Bellgard S.E."/>
            <person name="Bellgard M.I."/>
        </authorList>
    </citation>
    <scope>NUCLEOTIDE SEQUENCE</scope>
    <source>
        <tissue evidence="2">Shoot tissue taken approximately 20 cm above the soil surface</tissue>
    </source>
</reference>
<reference evidence="2" key="1">
    <citation type="submission" date="2014-09" db="EMBL/GenBank/DDBJ databases">
        <authorList>
            <person name="Magalhaes I.L.F."/>
            <person name="Oliveira U."/>
            <person name="Santos F.R."/>
            <person name="Vidigal T.H.D.A."/>
            <person name="Brescovit A.D."/>
            <person name="Santos A.J."/>
        </authorList>
    </citation>
    <scope>NUCLEOTIDE SEQUENCE</scope>
    <source>
        <tissue evidence="2">Shoot tissue taken approximately 20 cm above the soil surface</tissue>
    </source>
</reference>
<dbReference type="AlphaFoldDB" id="A0A0A9CE04"/>
<organism evidence="2">
    <name type="scientific">Arundo donax</name>
    <name type="common">Giant reed</name>
    <name type="synonym">Donax arundinaceus</name>
    <dbReference type="NCBI Taxonomy" id="35708"/>
    <lineage>
        <taxon>Eukaryota</taxon>
        <taxon>Viridiplantae</taxon>
        <taxon>Streptophyta</taxon>
        <taxon>Embryophyta</taxon>
        <taxon>Tracheophyta</taxon>
        <taxon>Spermatophyta</taxon>
        <taxon>Magnoliopsida</taxon>
        <taxon>Liliopsida</taxon>
        <taxon>Poales</taxon>
        <taxon>Poaceae</taxon>
        <taxon>PACMAD clade</taxon>
        <taxon>Arundinoideae</taxon>
        <taxon>Arundineae</taxon>
        <taxon>Arundo</taxon>
    </lineage>
</organism>
<proteinExistence type="predicted"/>
<accession>A0A0A9CE04</accession>
<feature type="compositionally biased region" description="Low complexity" evidence="1">
    <location>
        <begin position="1"/>
        <end position="18"/>
    </location>
</feature>
<feature type="compositionally biased region" description="Polar residues" evidence="1">
    <location>
        <begin position="23"/>
        <end position="33"/>
    </location>
</feature>